<proteinExistence type="predicted"/>
<keyword evidence="2" id="KW-1185">Reference proteome</keyword>
<dbReference type="STRING" id="1172194.WQQ_25750"/>
<evidence type="ECO:0000313" key="1">
    <source>
        <dbReference type="EMBL" id="EIT68993.1"/>
    </source>
</evidence>
<dbReference type="Proteomes" id="UP000003704">
    <property type="component" value="Unassembled WGS sequence"/>
</dbReference>
<dbReference type="EMBL" id="AKGD01000002">
    <property type="protein sequence ID" value="EIT68993.1"/>
    <property type="molecule type" value="Genomic_DNA"/>
</dbReference>
<accession>I8T5L7</accession>
<organism evidence="1 2">
    <name type="scientific">Hydrocarboniphaga effusa AP103</name>
    <dbReference type="NCBI Taxonomy" id="1172194"/>
    <lineage>
        <taxon>Bacteria</taxon>
        <taxon>Pseudomonadati</taxon>
        <taxon>Pseudomonadota</taxon>
        <taxon>Gammaproteobacteria</taxon>
        <taxon>Nevskiales</taxon>
        <taxon>Nevskiaceae</taxon>
        <taxon>Hydrocarboniphaga</taxon>
    </lineage>
</organism>
<gene>
    <name evidence="1" type="ORF">WQQ_25750</name>
</gene>
<evidence type="ECO:0000313" key="2">
    <source>
        <dbReference type="Proteomes" id="UP000003704"/>
    </source>
</evidence>
<comment type="caution">
    <text evidence="1">The sequence shown here is derived from an EMBL/GenBank/DDBJ whole genome shotgun (WGS) entry which is preliminary data.</text>
</comment>
<reference evidence="1 2" key="1">
    <citation type="journal article" date="2012" name="J. Bacteriol.">
        <title>Genome Sequence of n-Alkane-Degrading Hydrocarboniphaga effusa Strain AP103T (ATCC BAA-332T).</title>
        <authorList>
            <person name="Chang H.K."/>
            <person name="Zylstra G.J."/>
            <person name="Chae J.C."/>
        </authorList>
    </citation>
    <scope>NUCLEOTIDE SEQUENCE [LARGE SCALE GENOMIC DNA]</scope>
    <source>
        <strain evidence="1 2">AP103</strain>
    </source>
</reference>
<name>I8T5L7_9GAMM</name>
<dbReference type="AlphaFoldDB" id="I8T5L7"/>
<protein>
    <submittedName>
        <fullName evidence="1">Uncharacterized protein</fullName>
    </submittedName>
</protein>
<sequence length="57" mass="6628">MTADELAWLRNYAQDKQDLQAPMPILARLEKLGLLMAGWNHMHVVTQRGLELLKRLE</sequence>